<dbReference type="Pfam" id="PF07713">
    <property type="entry name" value="DUF1604"/>
    <property type="match status" value="1"/>
</dbReference>
<dbReference type="InterPro" id="IPR011333">
    <property type="entry name" value="SKP1/BTB/POZ_sf"/>
</dbReference>
<evidence type="ECO:0000313" key="4">
    <source>
        <dbReference type="Proteomes" id="UP000031575"/>
    </source>
</evidence>
<feature type="compositionally biased region" description="Acidic residues" evidence="1">
    <location>
        <begin position="243"/>
        <end position="256"/>
    </location>
</feature>
<organism evidence="3 4">
    <name type="scientific">Sporothrix brasiliensis 5110</name>
    <dbReference type="NCBI Taxonomy" id="1398154"/>
    <lineage>
        <taxon>Eukaryota</taxon>
        <taxon>Fungi</taxon>
        <taxon>Dikarya</taxon>
        <taxon>Ascomycota</taxon>
        <taxon>Pezizomycotina</taxon>
        <taxon>Sordariomycetes</taxon>
        <taxon>Sordariomycetidae</taxon>
        <taxon>Ophiostomatales</taxon>
        <taxon>Ophiostomataceae</taxon>
        <taxon>Sporothrix</taxon>
    </lineage>
</organism>
<feature type="compositionally biased region" description="Low complexity" evidence="1">
    <location>
        <begin position="781"/>
        <end position="791"/>
    </location>
</feature>
<dbReference type="HOGENOM" id="CLU_279798_0_0_1"/>
<dbReference type="GeneID" id="63674432"/>
<feature type="compositionally biased region" description="Basic and acidic residues" evidence="1">
    <location>
        <begin position="859"/>
        <end position="875"/>
    </location>
</feature>
<dbReference type="PANTHER" id="PTHR13384:SF19">
    <property type="entry name" value="G PATCH DOMAIN-CONTAINING PROTEIN 1"/>
    <property type="match status" value="1"/>
</dbReference>
<reference evidence="3 4" key="1">
    <citation type="journal article" date="2014" name="BMC Genomics">
        <title>Comparative genomics of the major fungal agents of human and animal Sporotrichosis: Sporothrix schenckii and Sporothrix brasiliensis.</title>
        <authorList>
            <person name="Teixeira M.M."/>
            <person name="de Almeida L.G."/>
            <person name="Kubitschek-Barreira P."/>
            <person name="Alves F.L."/>
            <person name="Kioshima E.S."/>
            <person name="Abadio A.K."/>
            <person name="Fernandes L."/>
            <person name="Derengowski L.S."/>
            <person name="Ferreira K.S."/>
            <person name="Souza R.C."/>
            <person name="Ruiz J.C."/>
            <person name="de Andrade N.C."/>
            <person name="Paes H.C."/>
            <person name="Nicola A.M."/>
            <person name="Albuquerque P."/>
            <person name="Gerber A.L."/>
            <person name="Martins V.P."/>
            <person name="Peconick L.D."/>
            <person name="Neto A.V."/>
            <person name="Chaucanez C.B."/>
            <person name="Silva P.A."/>
            <person name="Cunha O.L."/>
            <person name="de Oliveira F.F."/>
            <person name="dos Santos T.C."/>
            <person name="Barros A.L."/>
            <person name="Soares M.A."/>
            <person name="de Oliveira L.M."/>
            <person name="Marini M.M."/>
            <person name="Villalobos-Duno H."/>
            <person name="Cunha M.M."/>
            <person name="de Hoog S."/>
            <person name="da Silveira J.F."/>
            <person name="Henrissat B."/>
            <person name="Nino-Vega G.A."/>
            <person name="Cisalpino P.S."/>
            <person name="Mora-Montes H.M."/>
            <person name="Almeida S.R."/>
            <person name="Stajich J.E."/>
            <person name="Lopes-Bezerra L.M."/>
            <person name="Vasconcelos A.T."/>
            <person name="Felipe M.S."/>
        </authorList>
    </citation>
    <scope>NUCLEOTIDE SEQUENCE [LARGE SCALE GENOMIC DNA]</scope>
    <source>
        <strain evidence="3 4">5110</strain>
    </source>
</reference>
<feature type="region of interest" description="Disordered" evidence="1">
    <location>
        <begin position="388"/>
        <end position="416"/>
    </location>
</feature>
<evidence type="ECO:0000256" key="1">
    <source>
        <dbReference type="SAM" id="MobiDB-lite"/>
    </source>
</evidence>
<feature type="region of interest" description="Disordered" evidence="1">
    <location>
        <begin position="1022"/>
        <end position="1044"/>
    </location>
</feature>
<dbReference type="InterPro" id="IPR000467">
    <property type="entry name" value="G_patch_dom"/>
</dbReference>
<sequence>MSKRSRALYEADLQAQQSPYVAFGSALPPIDPSVRDDGSYVPVWKQEVRDAQGRRRLHGAFTGGWSAGYYNTVGSKEGWTPSSFVSSRTNRHKDSPHAAQGFRPEDYMDEEDLADAEEARTIHTSGGFAGLGLTADDTSRPGPGSGDLLAGLFGGARGETMGTKLLKKMGWKEGQGIGPKVRRSARLDVGGSRADGKPTKSGTYLFAPENVAMIRLVKKTDHKGLGFQGEGRLGSAASRGDANSDDDDRSDDDADRDDNGITRGLFSRSKLLGGKAKDKSSRSGGIGLGVLNDTGSDDEDPYDMGPRISFNRAIGGDKKKKKSKHASSLRDDIEAGDRSTVVKPKVVFSRSSGLGRGSSRVCHDGRPPLQGFVLGKRADALTADVSASSKYPPPVIPPGWKSSKQPRGEAATASAGTRFQADGAYRSTADAAKSSTLNPKARAAVLGEAQLPGKSVFDFLSPEARDRIAAATGRQDLPEARSEIPAEYALSEQEKRDQLLQAVPSLDKATAVAAITRGARGGGPYQDNEAKRSRYRAYLEFQAGIAPALPPKPAGMKDDDWLREAHEFFNCARIFKPMSGLMASRFTTSTSASSSAMSTAVAAADGDKAANLVTRPAPKVQDPAEEAAKMGMYGPMTRTVGEFFPTRLLCKRMGVKPPDIVHPDVDANVGSGYGHGQSSSSPWTKTSYSSSSSSAAAPPPTTTLSNQSSEPAAPQSAPAADAAAAVPIQPGHNEALEGKRAGEDVFRAKPPTATTGPPPSSAVNVSRRAPSTTATGEPATDRAATATTTNARVEPEELVDVDADIAAAATLPLPLLPPRYPSPPVGHLGAAPSSSSSSTQPPSFSSLYPPLPPGLAFQEETKRVLPSDPKREGESSRGTSSSSNNNSNNSNNNKSADSEPPPAYSEEPIPLPYFTYLMAAAGGASSIITQVQQGGPPINNLSSDVGLDETIAMDLRGTRFVLSRDELLTLPEFVLLSLFPNGLFPEGHMGGFNENDAIQVDYDPASLQYMLDFFRGVAQSIPADASPSPEGDVGGIDPMGNSKDDASKRAGIIVLREDLDFYAIPPRSGLQQAEMMDVKRAAARALLAQNGIFSGLKRSDEPGTTEAHLIEMLTAGGFDHDDAWGHRAGEPNKAVICSLALARLRSDIRGNEMSSNAVGMAQKLLLFWRKPARRCWWEGVQLDNVEGVEGPLKVWIRRVWTLEMSVIGLR</sequence>
<feature type="compositionally biased region" description="Low complexity" evidence="1">
    <location>
        <begin position="676"/>
        <end position="724"/>
    </location>
</feature>
<accession>A0A0C2J2D4</accession>
<dbReference type="GO" id="GO:0006397">
    <property type="term" value="P:mRNA processing"/>
    <property type="evidence" value="ECO:0007669"/>
    <property type="project" value="InterPro"/>
</dbReference>
<dbReference type="GO" id="GO:0005634">
    <property type="term" value="C:nucleus"/>
    <property type="evidence" value="ECO:0007669"/>
    <property type="project" value="TreeGrafter"/>
</dbReference>
<dbReference type="InterPro" id="IPR011666">
    <property type="entry name" value="DUF1604"/>
</dbReference>
<feature type="compositionally biased region" description="Low complexity" evidence="1">
    <location>
        <begin position="832"/>
        <end position="848"/>
    </location>
</feature>
<dbReference type="Pfam" id="PF01585">
    <property type="entry name" value="G-patch"/>
    <property type="match status" value="1"/>
</dbReference>
<feature type="region of interest" description="Disordered" evidence="1">
    <location>
        <begin position="666"/>
        <end position="724"/>
    </location>
</feature>
<protein>
    <submittedName>
        <fullName evidence="3">G patch domain-containing protein 1</fullName>
    </submittedName>
</protein>
<evidence type="ECO:0000259" key="2">
    <source>
        <dbReference type="PROSITE" id="PS50174"/>
    </source>
</evidence>
<name>A0A0C2J2D4_9PEZI</name>
<dbReference type="PROSITE" id="PS50174">
    <property type="entry name" value="G_PATCH"/>
    <property type="match status" value="1"/>
</dbReference>
<feature type="region of interest" description="Disordered" evidence="1">
    <location>
        <begin position="824"/>
        <end position="907"/>
    </location>
</feature>
<evidence type="ECO:0000313" key="3">
    <source>
        <dbReference type="EMBL" id="KIH91237.1"/>
    </source>
</evidence>
<dbReference type="Proteomes" id="UP000031575">
    <property type="component" value="Unassembled WGS sequence"/>
</dbReference>
<feature type="region of interest" description="Disordered" evidence="1">
    <location>
        <begin position="174"/>
        <end position="202"/>
    </location>
</feature>
<dbReference type="Pfam" id="PF26093">
    <property type="entry name" value="HTH_TGH"/>
    <property type="match status" value="1"/>
</dbReference>
<dbReference type="VEuPathDB" id="FungiDB:SPBR_01200"/>
<dbReference type="PANTHER" id="PTHR13384">
    <property type="entry name" value="G PATCH DOMAIN-CONTAINING PROTEIN 1"/>
    <property type="match status" value="1"/>
</dbReference>
<feature type="region of interest" description="Disordered" evidence="1">
    <location>
        <begin position="225"/>
        <end position="336"/>
    </location>
</feature>
<dbReference type="RefSeq" id="XP_040619247.1">
    <property type="nucleotide sequence ID" value="XM_040759511.1"/>
</dbReference>
<proteinExistence type="predicted"/>
<feature type="compositionally biased region" description="Basic residues" evidence="1">
    <location>
        <begin position="318"/>
        <end position="327"/>
    </location>
</feature>
<dbReference type="OrthoDB" id="20507at2759"/>
<keyword evidence="4" id="KW-1185">Reference proteome</keyword>
<dbReference type="SUPFAM" id="SSF54695">
    <property type="entry name" value="POZ domain"/>
    <property type="match status" value="1"/>
</dbReference>
<dbReference type="AlphaFoldDB" id="A0A0C2J2D4"/>
<dbReference type="GO" id="GO:0003723">
    <property type="term" value="F:RNA binding"/>
    <property type="evidence" value="ECO:0007669"/>
    <property type="project" value="TreeGrafter"/>
</dbReference>
<feature type="region of interest" description="Disordered" evidence="1">
    <location>
        <begin position="747"/>
        <end position="797"/>
    </location>
</feature>
<feature type="domain" description="G-patch" evidence="2">
    <location>
        <begin position="158"/>
        <end position="230"/>
    </location>
</feature>
<feature type="compositionally biased region" description="Low complexity" evidence="1">
    <location>
        <begin position="880"/>
        <end position="893"/>
    </location>
</feature>
<comment type="caution">
    <text evidence="3">The sequence shown here is derived from an EMBL/GenBank/DDBJ whole genome shotgun (WGS) entry which is preliminary data.</text>
</comment>
<gene>
    <name evidence="3" type="ORF">SPBR_01200</name>
</gene>
<dbReference type="EMBL" id="AWTV01000007">
    <property type="protein sequence ID" value="KIH91237.1"/>
    <property type="molecule type" value="Genomic_DNA"/>
</dbReference>